<reference evidence="4" key="1">
    <citation type="submission" date="2017-08" db="EMBL/GenBank/DDBJ databases">
        <title>A dynamic microbial community with high functional redundancy inhabits the cold, oxic subseafloor aquifer.</title>
        <authorList>
            <person name="Tully B.J."/>
            <person name="Wheat C.G."/>
            <person name="Glazer B.T."/>
            <person name="Huber J.A."/>
        </authorList>
    </citation>
    <scope>NUCLEOTIDE SEQUENCE [LARGE SCALE GENOMIC DNA]</scope>
</reference>
<evidence type="ECO:0000313" key="4">
    <source>
        <dbReference type="Proteomes" id="UP000218172"/>
    </source>
</evidence>
<evidence type="ECO:0000259" key="2">
    <source>
        <dbReference type="Pfam" id="PF04892"/>
    </source>
</evidence>
<feature type="transmembrane region" description="Helical" evidence="1">
    <location>
        <begin position="91"/>
        <end position="114"/>
    </location>
</feature>
<feature type="transmembrane region" description="Helical" evidence="1">
    <location>
        <begin position="12"/>
        <end position="31"/>
    </location>
</feature>
<dbReference type="Proteomes" id="UP000218172">
    <property type="component" value="Unassembled WGS sequence"/>
</dbReference>
<comment type="caution">
    <text evidence="3">The sequence shown here is derived from an EMBL/GenBank/DDBJ whole genome shotgun (WGS) entry which is preliminary data.</text>
</comment>
<dbReference type="InterPro" id="IPR006976">
    <property type="entry name" value="VanZ-like"/>
</dbReference>
<feature type="transmembrane region" description="Helical" evidence="1">
    <location>
        <begin position="65"/>
        <end position="85"/>
    </location>
</feature>
<keyword evidence="1" id="KW-1133">Transmembrane helix</keyword>
<sequence length="118" mass="13459">MIKFVSLICRYWIVLSLGLVCIISFLSLSPLDRLPPGPGNDKLLHLLSYGLLMLPTALRRPKHWLFISILFVAYSGAIELIQPYVNRYGEWLDLAANTTGIVLAIILSQLYFLWLARR</sequence>
<accession>A0A2A4MTC0</accession>
<evidence type="ECO:0000256" key="1">
    <source>
        <dbReference type="SAM" id="Phobius"/>
    </source>
</evidence>
<keyword evidence="1" id="KW-0472">Membrane</keyword>
<evidence type="ECO:0000313" key="3">
    <source>
        <dbReference type="EMBL" id="PCH62997.1"/>
    </source>
</evidence>
<keyword evidence="1" id="KW-0812">Transmembrane</keyword>
<gene>
    <name evidence="3" type="ORF">COC19_01965</name>
</gene>
<feature type="transmembrane region" description="Helical" evidence="1">
    <location>
        <begin position="43"/>
        <end position="58"/>
    </location>
</feature>
<proteinExistence type="predicted"/>
<dbReference type="AlphaFoldDB" id="A0A2A4MTC0"/>
<feature type="domain" description="VanZ-like" evidence="2">
    <location>
        <begin position="41"/>
        <end position="109"/>
    </location>
</feature>
<dbReference type="Pfam" id="PF04892">
    <property type="entry name" value="VanZ"/>
    <property type="match status" value="1"/>
</dbReference>
<organism evidence="3 4">
    <name type="scientific">SAR86 cluster bacterium</name>
    <dbReference type="NCBI Taxonomy" id="2030880"/>
    <lineage>
        <taxon>Bacteria</taxon>
        <taxon>Pseudomonadati</taxon>
        <taxon>Pseudomonadota</taxon>
        <taxon>Gammaproteobacteria</taxon>
        <taxon>SAR86 cluster</taxon>
    </lineage>
</organism>
<dbReference type="PANTHER" id="PTHR28008:SF1">
    <property type="entry name" value="DOMAIN PROTEIN, PUTATIVE (AFU_ORTHOLOGUE AFUA_3G10980)-RELATED"/>
    <property type="match status" value="1"/>
</dbReference>
<dbReference type="PANTHER" id="PTHR28008">
    <property type="entry name" value="DOMAIN PROTEIN, PUTATIVE (AFU_ORTHOLOGUE AFUA_3G10980)-RELATED"/>
    <property type="match status" value="1"/>
</dbReference>
<dbReference type="EMBL" id="NVQR01000029">
    <property type="protein sequence ID" value="PCH62997.1"/>
    <property type="molecule type" value="Genomic_DNA"/>
</dbReference>
<name>A0A2A4MTC0_9GAMM</name>
<protein>
    <recommendedName>
        <fullName evidence="2">VanZ-like domain-containing protein</fullName>
    </recommendedName>
</protein>